<evidence type="ECO:0000313" key="1">
    <source>
        <dbReference type="EMBL" id="ADC62915.1"/>
    </source>
</evidence>
<protein>
    <submittedName>
        <fullName evidence="1">Uncharacterized protein</fullName>
    </submittedName>
</protein>
<dbReference type="KEGG" id="alv:Alvin_1991"/>
<keyword evidence="2" id="KW-1185">Reference proteome</keyword>
<dbReference type="HOGENOM" id="CLU_3179373_0_0_6"/>
<proteinExistence type="predicted"/>
<dbReference type="EMBL" id="CP001896">
    <property type="protein sequence ID" value="ADC62915.1"/>
    <property type="molecule type" value="Genomic_DNA"/>
</dbReference>
<sequence>MSLASPELSLIGEGFERGLASAGVAGPAFGFGRWDVGRTGGVGLDI</sequence>
<dbReference type="STRING" id="572477.Alvin_1991"/>
<dbReference type="AlphaFoldDB" id="D3RUQ6"/>
<dbReference type="Proteomes" id="UP000001441">
    <property type="component" value="Chromosome"/>
</dbReference>
<organism evidence="1 2">
    <name type="scientific">Allochromatium vinosum (strain ATCC 17899 / DSM 180 / NBRC 103801 / NCIMB 10441 / D)</name>
    <name type="common">Chromatium vinosum</name>
    <dbReference type="NCBI Taxonomy" id="572477"/>
    <lineage>
        <taxon>Bacteria</taxon>
        <taxon>Pseudomonadati</taxon>
        <taxon>Pseudomonadota</taxon>
        <taxon>Gammaproteobacteria</taxon>
        <taxon>Chromatiales</taxon>
        <taxon>Chromatiaceae</taxon>
        <taxon>Allochromatium</taxon>
    </lineage>
</organism>
<dbReference type="RefSeq" id="WP_012971188.1">
    <property type="nucleotide sequence ID" value="NC_013851.1"/>
</dbReference>
<name>D3RUQ6_ALLVD</name>
<evidence type="ECO:0000313" key="2">
    <source>
        <dbReference type="Proteomes" id="UP000001441"/>
    </source>
</evidence>
<accession>D3RUQ6</accession>
<gene>
    <name evidence="1" type="ordered locus">Alvin_1991</name>
</gene>
<reference evidence="1 2" key="1">
    <citation type="journal article" date="2011" name="Stand. Genomic Sci.">
        <title>Complete genome sequence of Allochromatium vinosum DSM 180(T).</title>
        <authorList>
            <person name="Weissgerber T."/>
            <person name="Zigann R."/>
            <person name="Bruce D."/>
            <person name="Chang Y.J."/>
            <person name="Detter J.C."/>
            <person name="Han C."/>
            <person name="Hauser L."/>
            <person name="Jeffries C.D."/>
            <person name="Land M."/>
            <person name="Munk A.C."/>
            <person name="Tapia R."/>
            <person name="Dahl C."/>
        </authorList>
    </citation>
    <scope>NUCLEOTIDE SEQUENCE [LARGE SCALE GENOMIC DNA]</scope>
    <source>
        <strain evidence="2">ATCC 17899 / DSM 180 / NBRC 103801 / NCIMB 10441 / D</strain>
    </source>
</reference>